<keyword evidence="3" id="KW-1185">Reference proteome</keyword>
<dbReference type="GO" id="GO:0005643">
    <property type="term" value="C:nuclear pore"/>
    <property type="evidence" value="ECO:0007669"/>
    <property type="project" value="TreeGrafter"/>
</dbReference>
<name>A0A9W6TEM9_9STRA</name>
<dbReference type="EMBL" id="BSXW01000086">
    <property type="protein sequence ID" value="GMF11710.1"/>
    <property type="molecule type" value="Genomic_DNA"/>
</dbReference>
<dbReference type="SUPFAM" id="SSF50978">
    <property type="entry name" value="WD40 repeat-like"/>
    <property type="match status" value="1"/>
</dbReference>
<dbReference type="InterPro" id="IPR045139">
    <property type="entry name" value="Aladin"/>
</dbReference>
<dbReference type="PANTHER" id="PTHR14494:SF0">
    <property type="entry name" value="ALADIN"/>
    <property type="match status" value="1"/>
</dbReference>
<reference evidence="2" key="1">
    <citation type="submission" date="2023-04" db="EMBL/GenBank/DDBJ databases">
        <title>Phytophthora lilii NBRC 32176.</title>
        <authorList>
            <person name="Ichikawa N."/>
            <person name="Sato H."/>
            <person name="Tonouchi N."/>
        </authorList>
    </citation>
    <scope>NUCLEOTIDE SEQUENCE</scope>
    <source>
        <strain evidence="2">NBRC 32176</strain>
    </source>
</reference>
<dbReference type="InterPro" id="IPR024977">
    <property type="entry name" value="Apc4-like_WD40_dom"/>
</dbReference>
<dbReference type="Gene3D" id="2.130.10.10">
    <property type="entry name" value="YVTN repeat-like/Quinoprotein amine dehydrogenase"/>
    <property type="match status" value="1"/>
</dbReference>
<dbReference type="FunFam" id="2.130.10.10:FF:002663">
    <property type="entry name" value="Uncharacterized protein"/>
    <property type="match status" value="1"/>
</dbReference>
<proteinExistence type="predicted"/>
<dbReference type="GO" id="GO:0006913">
    <property type="term" value="P:nucleocytoplasmic transport"/>
    <property type="evidence" value="ECO:0007669"/>
    <property type="project" value="TreeGrafter"/>
</dbReference>
<dbReference type="InterPro" id="IPR036322">
    <property type="entry name" value="WD40_repeat_dom_sf"/>
</dbReference>
<feature type="domain" description="Anaphase-promoting complex subunit 4-like WD40" evidence="1">
    <location>
        <begin position="126"/>
        <end position="183"/>
    </location>
</feature>
<comment type="caution">
    <text evidence="2">The sequence shown here is derived from an EMBL/GenBank/DDBJ whole genome shotgun (WGS) entry which is preliminary data.</text>
</comment>
<dbReference type="SMART" id="SM00320">
    <property type="entry name" value="WD40"/>
    <property type="match status" value="2"/>
</dbReference>
<dbReference type="OrthoDB" id="411991at2759"/>
<dbReference type="PANTHER" id="PTHR14494">
    <property type="entry name" value="ALADIN/ADRACALIN/AAAS"/>
    <property type="match status" value="1"/>
</dbReference>
<evidence type="ECO:0000313" key="3">
    <source>
        <dbReference type="Proteomes" id="UP001165083"/>
    </source>
</evidence>
<dbReference type="InterPro" id="IPR015943">
    <property type="entry name" value="WD40/YVTN_repeat-like_dom_sf"/>
</dbReference>
<accession>A0A9W6TEM9</accession>
<dbReference type="InterPro" id="IPR001680">
    <property type="entry name" value="WD40_rpt"/>
</dbReference>
<dbReference type="AlphaFoldDB" id="A0A9W6TEM9"/>
<evidence type="ECO:0000313" key="2">
    <source>
        <dbReference type="EMBL" id="GMF11710.1"/>
    </source>
</evidence>
<organism evidence="2 3">
    <name type="scientific">Phytophthora lilii</name>
    <dbReference type="NCBI Taxonomy" id="2077276"/>
    <lineage>
        <taxon>Eukaryota</taxon>
        <taxon>Sar</taxon>
        <taxon>Stramenopiles</taxon>
        <taxon>Oomycota</taxon>
        <taxon>Peronosporomycetes</taxon>
        <taxon>Peronosporales</taxon>
        <taxon>Peronosporaceae</taxon>
        <taxon>Phytophthora</taxon>
    </lineage>
</organism>
<dbReference type="Proteomes" id="UP001165083">
    <property type="component" value="Unassembled WGS sequence"/>
</dbReference>
<protein>
    <submittedName>
        <fullName evidence="2">Unnamed protein product</fullName>
    </submittedName>
</protein>
<gene>
    <name evidence="2" type="ORF">Plil01_000238700</name>
</gene>
<dbReference type="Pfam" id="PF12894">
    <property type="entry name" value="ANAPC4_WD40"/>
    <property type="match status" value="1"/>
</dbReference>
<sequence length="282" mass="30827">MTWVVPKEDAVTLGELGGELYSVSKRDDAHVGDDFIRRGGRVLPPARVASAKPRPFGQRESLTDEAEDALDSGALRLLKRALRGAKSFLLDDELAVLDAALKTVGGVAQRLLAAATGDEEEELQPTQQETGESIVDMSWHPTRNLLAVAQLDGVVALYHVDSASWDARVLEHPKQLDVGSIEWGKFTGDVLAVACRAGVFLWKVPETKEPVLQDVLKHPDDEPFTQVCWNAEGSLLAACGKGSHSIVVFDTIFARKTELQSPYKLTSLHWSPTGEYLFVITE</sequence>
<evidence type="ECO:0000259" key="1">
    <source>
        <dbReference type="Pfam" id="PF12894"/>
    </source>
</evidence>